<reference evidence="3 4" key="1">
    <citation type="submission" date="2020-05" db="EMBL/GenBank/DDBJ databases">
        <title>Draft genome sequence of Desulfovibrio psychrotolerans JS1T.</title>
        <authorList>
            <person name="Ueno A."/>
            <person name="Tamazawa S."/>
            <person name="Tamamura S."/>
            <person name="Murakami T."/>
            <person name="Kiyama T."/>
            <person name="Inomata H."/>
            <person name="Amano Y."/>
            <person name="Miyakawa K."/>
            <person name="Tamaki H."/>
            <person name="Naganuma T."/>
            <person name="Kaneko K."/>
        </authorList>
    </citation>
    <scope>NUCLEOTIDE SEQUENCE [LARGE SCALE GENOMIC DNA]</scope>
    <source>
        <strain evidence="3 4">JS1</strain>
    </source>
</reference>
<dbReference type="InterPro" id="IPR051199">
    <property type="entry name" value="LPS_LOS_Heptosyltrfase"/>
</dbReference>
<protein>
    <submittedName>
        <fullName evidence="3">Heptosyltransferase</fullName>
    </submittedName>
</protein>
<dbReference type="GO" id="GO:0005829">
    <property type="term" value="C:cytosol"/>
    <property type="evidence" value="ECO:0007669"/>
    <property type="project" value="TreeGrafter"/>
</dbReference>
<keyword evidence="2 3" id="KW-0808">Transferase</keyword>
<evidence type="ECO:0000256" key="1">
    <source>
        <dbReference type="ARBA" id="ARBA00022676"/>
    </source>
</evidence>
<dbReference type="Pfam" id="PF01075">
    <property type="entry name" value="Glyco_transf_9"/>
    <property type="match status" value="1"/>
</dbReference>
<dbReference type="GO" id="GO:0009244">
    <property type="term" value="P:lipopolysaccharide core region biosynthetic process"/>
    <property type="evidence" value="ECO:0007669"/>
    <property type="project" value="TreeGrafter"/>
</dbReference>
<dbReference type="AlphaFoldDB" id="A0A7J0BR88"/>
<dbReference type="PANTHER" id="PTHR30160:SF22">
    <property type="entry name" value="LIPOPOLYSACCHARIDE CORE BIOSYNTHESIS PROTEIN"/>
    <property type="match status" value="1"/>
</dbReference>
<proteinExistence type="predicted"/>
<evidence type="ECO:0000256" key="2">
    <source>
        <dbReference type="ARBA" id="ARBA00022679"/>
    </source>
</evidence>
<dbReference type="Proteomes" id="UP000503820">
    <property type="component" value="Unassembled WGS sequence"/>
</dbReference>
<dbReference type="InterPro" id="IPR002201">
    <property type="entry name" value="Glyco_trans_9"/>
</dbReference>
<keyword evidence="1" id="KW-0328">Glycosyltransferase</keyword>
<keyword evidence="4" id="KW-1185">Reference proteome</keyword>
<gene>
    <name evidence="3" type="ORF">DSM19430T_03390</name>
</gene>
<dbReference type="Gene3D" id="3.40.50.2000">
    <property type="entry name" value="Glycogen Phosphorylase B"/>
    <property type="match status" value="2"/>
</dbReference>
<dbReference type="GO" id="GO:0008713">
    <property type="term" value="F:ADP-heptose-lipopolysaccharide heptosyltransferase activity"/>
    <property type="evidence" value="ECO:0007669"/>
    <property type="project" value="TreeGrafter"/>
</dbReference>
<dbReference type="RefSeq" id="WP_174408352.1">
    <property type="nucleotide sequence ID" value="NZ_BLVP01000001.1"/>
</dbReference>
<accession>A0A7J0BR88</accession>
<sequence length="345" mass="38639">MQLPRQWLVVRLSALGDIALTTGVLDRWNRLHGWRFTFLVFSQWASVLEGHPAIDRIVGVSRDDVRAAAMLRLFRSLSSELAGYGLIDLHGSLRSRFLRLIWPGPVFHYPKFSMERRLFLRSGGTLCREKLLQYNVPQRYALSLDEVAPERGEVLPRIFLSGSEREDATAILESRGITQERGLVALHPYSTHANKAWLPENWLALTRMLLADGYRVLVVGRGERIFKDMPEVHDLTGVTTLRQTCALLERCSVVVTGDSGPMHLACGVGTPVVALFGPTHSVWGFYPEGEHDVVLEADEDCRPCSLHGSRPCGREHICMTSLTPGMAFDAVQRVASVRKFLLPSL</sequence>
<organism evidence="3 4">
    <name type="scientific">Desulfovibrio psychrotolerans</name>
    <dbReference type="NCBI Taxonomy" id="415242"/>
    <lineage>
        <taxon>Bacteria</taxon>
        <taxon>Pseudomonadati</taxon>
        <taxon>Thermodesulfobacteriota</taxon>
        <taxon>Desulfovibrionia</taxon>
        <taxon>Desulfovibrionales</taxon>
        <taxon>Desulfovibrionaceae</taxon>
        <taxon>Desulfovibrio</taxon>
    </lineage>
</organism>
<comment type="caution">
    <text evidence="3">The sequence shown here is derived from an EMBL/GenBank/DDBJ whole genome shotgun (WGS) entry which is preliminary data.</text>
</comment>
<dbReference type="PANTHER" id="PTHR30160">
    <property type="entry name" value="TETRAACYLDISACCHARIDE 4'-KINASE-RELATED"/>
    <property type="match status" value="1"/>
</dbReference>
<evidence type="ECO:0000313" key="4">
    <source>
        <dbReference type="Proteomes" id="UP000503820"/>
    </source>
</evidence>
<evidence type="ECO:0000313" key="3">
    <source>
        <dbReference type="EMBL" id="GFM35655.1"/>
    </source>
</evidence>
<dbReference type="CDD" id="cd03789">
    <property type="entry name" value="GT9_LPS_heptosyltransferase"/>
    <property type="match status" value="1"/>
</dbReference>
<name>A0A7J0BR88_9BACT</name>
<dbReference type="EMBL" id="BLVP01000001">
    <property type="protein sequence ID" value="GFM35655.1"/>
    <property type="molecule type" value="Genomic_DNA"/>
</dbReference>
<dbReference type="SUPFAM" id="SSF53756">
    <property type="entry name" value="UDP-Glycosyltransferase/glycogen phosphorylase"/>
    <property type="match status" value="1"/>
</dbReference>